<evidence type="ECO:0000313" key="1">
    <source>
        <dbReference type="EMBL" id="KAF2112918.1"/>
    </source>
</evidence>
<organism evidence="1 2">
    <name type="scientific">Lophiotrema nucula</name>
    <dbReference type="NCBI Taxonomy" id="690887"/>
    <lineage>
        <taxon>Eukaryota</taxon>
        <taxon>Fungi</taxon>
        <taxon>Dikarya</taxon>
        <taxon>Ascomycota</taxon>
        <taxon>Pezizomycotina</taxon>
        <taxon>Dothideomycetes</taxon>
        <taxon>Pleosporomycetidae</taxon>
        <taxon>Pleosporales</taxon>
        <taxon>Lophiotremataceae</taxon>
        <taxon>Lophiotrema</taxon>
    </lineage>
</organism>
<evidence type="ECO:0000313" key="2">
    <source>
        <dbReference type="Proteomes" id="UP000799770"/>
    </source>
</evidence>
<proteinExistence type="predicted"/>
<keyword evidence="2" id="KW-1185">Reference proteome</keyword>
<name>A0A6A5Z3C7_9PLEO</name>
<dbReference type="EMBL" id="ML977329">
    <property type="protein sequence ID" value="KAF2112918.1"/>
    <property type="molecule type" value="Genomic_DNA"/>
</dbReference>
<accession>A0A6A5Z3C7</accession>
<dbReference type="Proteomes" id="UP000799770">
    <property type="component" value="Unassembled WGS sequence"/>
</dbReference>
<sequence>MRNLLISIAQSNIVPVLNRFPIAPGNPLHSGAPGAVPRVGFLSVSPPAPAGATSVPGVP</sequence>
<protein>
    <submittedName>
        <fullName evidence="1">Uncharacterized protein</fullName>
    </submittedName>
</protein>
<dbReference type="AlphaFoldDB" id="A0A6A5Z3C7"/>
<gene>
    <name evidence="1" type="ORF">BDV96DRAFT_579370</name>
</gene>
<reference evidence="1" key="1">
    <citation type="journal article" date="2020" name="Stud. Mycol.">
        <title>101 Dothideomycetes genomes: a test case for predicting lifestyles and emergence of pathogens.</title>
        <authorList>
            <person name="Haridas S."/>
            <person name="Albert R."/>
            <person name="Binder M."/>
            <person name="Bloem J."/>
            <person name="Labutti K."/>
            <person name="Salamov A."/>
            <person name="Andreopoulos B."/>
            <person name="Baker S."/>
            <person name="Barry K."/>
            <person name="Bills G."/>
            <person name="Bluhm B."/>
            <person name="Cannon C."/>
            <person name="Castanera R."/>
            <person name="Culley D."/>
            <person name="Daum C."/>
            <person name="Ezra D."/>
            <person name="Gonzalez J."/>
            <person name="Henrissat B."/>
            <person name="Kuo A."/>
            <person name="Liang C."/>
            <person name="Lipzen A."/>
            <person name="Lutzoni F."/>
            <person name="Magnuson J."/>
            <person name="Mondo S."/>
            <person name="Nolan M."/>
            <person name="Ohm R."/>
            <person name="Pangilinan J."/>
            <person name="Park H.-J."/>
            <person name="Ramirez L."/>
            <person name="Alfaro M."/>
            <person name="Sun H."/>
            <person name="Tritt A."/>
            <person name="Yoshinaga Y."/>
            <person name="Zwiers L.-H."/>
            <person name="Turgeon B."/>
            <person name="Goodwin S."/>
            <person name="Spatafora J."/>
            <person name="Crous P."/>
            <person name="Grigoriev I."/>
        </authorList>
    </citation>
    <scope>NUCLEOTIDE SEQUENCE</scope>
    <source>
        <strain evidence="1">CBS 627.86</strain>
    </source>
</reference>